<dbReference type="PANTHER" id="PTHR45569:SF1">
    <property type="entry name" value="SENSOR PROTEIN KDPD"/>
    <property type="match status" value="1"/>
</dbReference>
<evidence type="ECO:0000259" key="1">
    <source>
        <dbReference type="PROSITE" id="PS50109"/>
    </source>
</evidence>
<keyword evidence="3" id="KW-1185">Reference proteome</keyword>
<dbReference type="InterPro" id="IPR036890">
    <property type="entry name" value="HATPase_C_sf"/>
</dbReference>
<keyword evidence="2" id="KW-0418">Kinase</keyword>
<dbReference type="PROSITE" id="PS50109">
    <property type="entry name" value="HIS_KIN"/>
    <property type="match status" value="1"/>
</dbReference>
<name>A0A330LW10_9GAMM</name>
<dbReference type="GO" id="GO:0000155">
    <property type="term" value="F:phosphorelay sensor kinase activity"/>
    <property type="evidence" value="ECO:0007669"/>
    <property type="project" value="TreeGrafter"/>
</dbReference>
<dbReference type="Pfam" id="PF02518">
    <property type="entry name" value="HATPase_c"/>
    <property type="match status" value="1"/>
</dbReference>
<dbReference type="KEGG" id="mya:MORIYA_4044"/>
<dbReference type="GO" id="GO:0005886">
    <property type="term" value="C:plasma membrane"/>
    <property type="evidence" value="ECO:0007669"/>
    <property type="project" value="TreeGrafter"/>
</dbReference>
<keyword evidence="2" id="KW-0808">Transferase</keyword>
<dbReference type="InterPro" id="IPR005467">
    <property type="entry name" value="His_kinase_dom"/>
</dbReference>
<protein>
    <submittedName>
        <fullName evidence="2">Signal transduction histidine kinase</fullName>
    </submittedName>
</protein>
<dbReference type="InterPro" id="IPR052023">
    <property type="entry name" value="Histidine_kinase_KdpD"/>
</dbReference>
<dbReference type="PANTHER" id="PTHR45569">
    <property type="entry name" value="SENSOR PROTEIN KDPD"/>
    <property type="match status" value="1"/>
</dbReference>
<reference evidence="3" key="1">
    <citation type="submission" date="2018-05" db="EMBL/GenBank/DDBJ databases">
        <authorList>
            <person name="Cea G.-C."/>
            <person name="William W."/>
        </authorList>
    </citation>
    <scope>NUCLEOTIDE SEQUENCE [LARGE SCALE GENOMIC DNA]</scope>
    <source>
        <strain evidence="3">DB21MT 5</strain>
    </source>
</reference>
<dbReference type="Proteomes" id="UP000250163">
    <property type="component" value="Chromosome MORIYA"/>
</dbReference>
<gene>
    <name evidence="2" type="ORF">MORIYA_4044</name>
</gene>
<dbReference type="Gene3D" id="3.30.565.10">
    <property type="entry name" value="Histidine kinase-like ATPase, C-terminal domain"/>
    <property type="match status" value="1"/>
</dbReference>
<evidence type="ECO:0000313" key="2">
    <source>
        <dbReference type="EMBL" id="SQD80496.1"/>
    </source>
</evidence>
<evidence type="ECO:0000313" key="3">
    <source>
        <dbReference type="Proteomes" id="UP000250163"/>
    </source>
</evidence>
<feature type="domain" description="Histidine kinase" evidence="1">
    <location>
        <begin position="29"/>
        <end position="245"/>
    </location>
</feature>
<proteinExistence type="predicted"/>
<dbReference type="InterPro" id="IPR003594">
    <property type="entry name" value="HATPase_dom"/>
</dbReference>
<dbReference type="SMART" id="SM00387">
    <property type="entry name" value="HATPase_c"/>
    <property type="match status" value="1"/>
</dbReference>
<dbReference type="RefSeq" id="WP_174216946.1">
    <property type="nucleotide sequence ID" value="NZ_LS483250.1"/>
</dbReference>
<dbReference type="SUPFAM" id="SSF55874">
    <property type="entry name" value="ATPase domain of HSP90 chaperone/DNA topoisomerase II/histidine kinase"/>
    <property type="match status" value="1"/>
</dbReference>
<accession>A0A330LW10</accession>
<dbReference type="AlphaFoldDB" id="A0A330LW10"/>
<dbReference type="EMBL" id="LS483250">
    <property type="protein sequence ID" value="SQD80496.1"/>
    <property type="molecule type" value="Genomic_DNA"/>
</dbReference>
<organism evidence="2 3">
    <name type="scientific">Moritella yayanosii</name>
    <dbReference type="NCBI Taxonomy" id="69539"/>
    <lineage>
        <taxon>Bacteria</taxon>
        <taxon>Pseudomonadati</taxon>
        <taxon>Pseudomonadota</taxon>
        <taxon>Gammaproteobacteria</taxon>
        <taxon>Alteromonadales</taxon>
        <taxon>Moritellaceae</taxon>
        <taxon>Moritella</taxon>
    </lineage>
</organism>
<sequence length="245" mass="27148">MPTKDMMTPLDDNIKPSKDTVDYALILTSAVHDMKNSLCLLLQSIESMSADINPAQDDLKHGAKLADLHYEVLRLNSGLIQVLSLYRNDNKQLPLNIAECFIADYFTEFCIKNQLYSDSNNIEINININIDLAWYCDHNLISYLLSDVFINALRYSQGKILVTAEIVNEQLVIEIADNGEGYPDSMLQAQHNSMAELSSKQGRTGLGLYFARLIANAHVIKGQTGHISLSNGGELGGGIFTLILP</sequence>